<evidence type="ECO:0000256" key="12">
    <source>
        <dbReference type="ARBA" id="ARBA00023008"/>
    </source>
</evidence>
<dbReference type="InterPro" id="IPR001505">
    <property type="entry name" value="Copper_CuA"/>
</dbReference>
<proteinExistence type="inferred from homology"/>
<dbReference type="PROSITE" id="PS50999">
    <property type="entry name" value="COX2_TM"/>
    <property type="match status" value="1"/>
</dbReference>
<comment type="function">
    <text evidence="14 18">Subunits I and II form the functional core of the enzyme complex. Electrons originating in cytochrome c are transferred via heme a and Cu(A) to the binuclear center formed by heme a3 and Cu(B).</text>
</comment>
<keyword evidence="13 20" id="KW-0472">Membrane</keyword>
<dbReference type="InterPro" id="IPR011759">
    <property type="entry name" value="Cyt_c_oxidase_su2_TM_dom"/>
</dbReference>
<reference evidence="25 26" key="1">
    <citation type="submission" date="2021-05" db="EMBL/GenBank/DDBJ databases">
        <title>Shewanella sp. JM162201.</title>
        <authorList>
            <person name="Xu S."/>
            <person name="Li A."/>
        </authorList>
    </citation>
    <scope>NUCLEOTIDE SEQUENCE [LARGE SCALE GENOMIC DNA]</scope>
    <source>
        <strain evidence="25 26">JM162201</strain>
    </source>
</reference>
<dbReference type="PROSITE" id="PS00078">
    <property type="entry name" value="COX2"/>
    <property type="match status" value="1"/>
</dbReference>
<evidence type="ECO:0000256" key="11">
    <source>
        <dbReference type="ARBA" id="ARBA00023004"/>
    </source>
</evidence>
<dbReference type="PANTHER" id="PTHR22888">
    <property type="entry name" value="CYTOCHROME C OXIDASE, SUBUNIT II"/>
    <property type="match status" value="1"/>
</dbReference>
<feature type="domain" description="Cytochrome oxidase subunit II copper A binding" evidence="22">
    <location>
        <begin position="114"/>
        <end position="251"/>
    </location>
</feature>
<evidence type="ECO:0000256" key="14">
    <source>
        <dbReference type="ARBA" id="ARBA00024688"/>
    </source>
</evidence>
<evidence type="ECO:0000256" key="4">
    <source>
        <dbReference type="ARBA" id="ARBA00022617"/>
    </source>
</evidence>
<dbReference type="InterPro" id="IPR014222">
    <property type="entry name" value="Cyt_c_oxidase_su2"/>
</dbReference>
<evidence type="ECO:0000256" key="6">
    <source>
        <dbReference type="ARBA" id="ARBA00022692"/>
    </source>
</evidence>
<evidence type="ECO:0000256" key="21">
    <source>
        <dbReference type="SAM" id="SignalP"/>
    </source>
</evidence>
<evidence type="ECO:0000256" key="7">
    <source>
        <dbReference type="ARBA" id="ARBA00022723"/>
    </source>
</evidence>
<organism evidence="25 26">
    <name type="scientific">Shewanella jiangmenensis</name>
    <dbReference type="NCBI Taxonomy" id="2837387"/>
    <lineage>
        <taxon>Bacteria</taxon>
        <taxon>Pseudomonadati</taxon>
        <taxon>Pseudomonadota</taxon>
        <taxon>Gammaproteobacteria</taxon>
        <taxon>Alteromonadales</taxon>
        <taxon>Shewanellaceae</taxon>
        <taxon>Shewanella</taxon>
    </lineage>
</organism>
<evidence type="ECO:0000256" key="1">
    <source>
        <dbReference type="ARBA" id="ARBA00004141"/>
    </source>
</evidence>
<dbReference type="InterPro" id="IPR008972">
    <property type="entry name" value="Cupredoxin"/>
</dbReference>
<dbReference type="Gene3D" id="1.10.760.10">
    <property type="entry name" value="Cytochrome c-like domain"/>
    <property type="match status" value="2"/>
</dbReference>
<keyword evidence="4 16" id="KW-0349">Heme</keyword>
<feature type="domain" description="Cytochrome c" evidence="24">
    <location>
        <begin position="436"/>
        <end position="516"/>
    </location>
</feature>
<sequence length="534" mass="56318">MKQWLYCLAAAFLAPPIVAADMPLNMTQGVTEISGKVYGLHMTILYICCAIGVVVFGAMIYAMINHRKSKGAVAAQFHESTKVEIAWTLLPFLILVGMAIPATQTLIAMEDPSNAELTIKVTGSQWKWRYDYFDHDFGYYSILATPRAQIEGAEAKGEHYLLEVDKPLVLPTNRKVRFLMTSDDVIHSWWVPAFAVKKDANPGFINEAWTRIDEPGIYRGQCAELCGKDHGFMPIVVQVLPEAEFDAWVADQKEQASQQAAAAKAALSQTLSKDELMAQGEKVYIAACAACHQPNGAGLPGVFPALKGSAIATGPIASHLEIVINGKAGTAMQAFGKQLSAQDIAAVVTYERNAWDNNTGDVVQASDVNDHSNGGATSSTQGAVTPAPETIATEATATATPATETPAASGEPQASAPAAASAGADSASNEPMSMDALMARGEQVYMTACVACHQPNGAGLPGAFPALKGSAIATGPVANHLEIVLHGKAGTAMQAFVGQLSAADIAAVVTYERNAWDNNTGDMVQAADVNNHGK</sequence>
<dbReference type="InterPro" id="IPR036909">
    <property type="entry name" value="Cyt_c-like_dom_sf"/>
</dbReference>
<comment type="catalytic activity">
    <reaction evidence="15 18">
        <text>4 Fe(II)-[cytochrome c] + O2 + 8 H(+)(in) = 4 Fe(III)-[cytochrome c] + 2 H2O + 4 H(+)(out)</text>
        <dbReference type="Rhea" id="RHEA:11436"/>
        <dbReference type="Rhea" id="RHEA-COMP:10350"/>
        <dbReference type="Rhea" id="RHEA-COMP:14399"/>
        <dbReference type="ChEBI" id="CHEBI:15377"/>
        <dbReference type="ChEBI" id="CHEBI:15378"/>
        <dbReference type="ChEBI" id="CHEBI:15379"/>
        <dbReference type="ChEBI" id="CHEBI:29033"/>
        <dbReference type="ChEBI" id="CHEBI:29034"/>
        <dbReference type="EC" id="7.1.1.9"/>
    </reaction>
</comment>
<keyword evidence="9 17" id="KW-0249">Electron transport</keyword>
<evidence type="ECO:0000256" key="8">
    <source>
        <dbReference type="ARBA" id="ARBA00022967"/>
    </source>
</evidence>
<evidence type="ECO:0000256" key="18">
    <source>
        <dbReference type="RuleBase" id="RU004024"/>
    </source>
</evidence>
<dbReference type="PRINTS" id="PR01166">
    <property type="entry name" value="CYCOXIDASEII"/>
</dbReference>
<keyword evidence="21" id="KW-0732">Signal</keyword>
<dbReference type="RefSeq" id="WP_214507405.1">
    <property type="nucleotide sequence ID" value="NZ_JAHEPS010000004.1"/>
</dbReference>
<evidence type="ECO:0000259" key="22">
    <source>
        <dbReference type="PROSITE" id="PS50857"/>
    </source>
</evidence>
<evidence type="ECO:0000313" key="26">
    <source>
        <dbReference type="Proteomes" id="UP001195903"/>
    </source>
</evidence>
<keyword evidence="5 17" id="KW-0679">Respiratory chain</keyword>
<keyword evidence="6 17" id="KW-0812">Transmembrane</keyword>
<keyword evidence="7 16" id="KW-0479">Metal-binding</keyword>
<feature type="domain" description="Cytochrome oxidase subunit II transmembrane region profile" evidence="23">
    <location>
        <begin position="18"/>
        <end position="113"/>
    </location>
</feature>
<comment type="subcellular location">
    <subcellularLocation>
        <location evidence="17">Cell membrane</location>
        <topology evidence="17">Multi-pass membrane protein</topology>
    </subcellularLocation>
    <subcellularLocation>
        <location evidence="1">Membrane</location>
        <topology evidence="1">Multi-pass membrane protein</topology>
    </subcellularLocation>
</comment>
<evidence type="ECO:0000256" key="16">
    <source>
        <dbReference type="PROSITE-ProRule" id="PRU00433"/>
    </source>
</evidence>
<evidence type="ECO:0000256" key="3">
    <source>
        <dbReference type="ARBA" id="ARBA00022448"/>
    </source>
</evidence>
<evidence type="ECO:0000256" key="2">
    <source>
        <dbReference type="ARBA" id="ARBA00007866"/>
    </source>
</evidence>
<dbReference type="InterPro" id="IPR002429">
    <property type="entry name" value="CcO_II-like_C"/>
</dbReference>
<evidence type="ECO:0000256" key="20">
    <source>
        <dbReference type="SAM" id="Phobius"/>
    </source>
</evidence>
<evidence type="ECO:0000259" key="23">
    <source>
        <dbReference type="PROSITE" id="PS50999"/>
    </source>
</evidence>
<dbReference type="InterPro" id="IPR009056">
    <property type="entry name" value="Cyt_c-like_dom"/>
</dbReference>
<feature type="domain" description="Cytochrome c" evidence="24">
    <location>
        <begin position="275"/>
        <end position="355"/>
    </location>
</feature>
<dbReference type="PANTHER" id="PTHR22888:SF9">
    <property type="entry name" value="CYTOCHROME C OXIDASE SUBUNIT 2"/>
    <property type="match status" value="1"/>
</dbReference>
<dbReference type="SUPFAM" id="SSF46626">
    <property type="entry name" value="Cytochrome c"/>
    <property type="match status" value="2"/>
</dbReference>
<evidence type="ECO:0000256" key="10">
    <source>
        <dbReference type="ARBA" id="ARBA00022989"/>
    </source>
</evidence>
<evidence type="ECO:0000256" key="13">
    <source>
        <dbReference type="ARBA" id="ARBA00023136"/>
    </source>
</evidence>
<comment type="caution">
    <text evidence="25">The sequence shown here is derived from an EMBL/GenBank/DDBJ whole genome shotgun (WGS) entry which is preliminary data.</text>
</comment>
<dbReference type="NCBIfam" id="TIGR02866">
    <property type="entry name" value="CoxB"/>
    <property type="match status" value="1"/>
</dbReference>
<dbReference type="InterPro" id="IPR036257">
    <property type="entry name" value="Cyt_c_oxidase_su2_TM_sf"/>
</dbReference>
<dbReference type="EMBL" id="JAHEPS010000004">
    <property type="protein sequence ID" value="MBT1445202.1"/>
    <property type="molecule type" value="Genomic_DNA"/>
</dbReference>
<evidence type="ECO:0000256" key="19">
    <source>
        <dbReference type="SAM" id="MobiDB-lite"/>
    </source>
</evidence>
<dbReference type="Gene3D" id="2.60.40.420">
    <property type="entry name" value="Cupredoxins - blue copper proteins"/>
    <property type="match status" value="1"/>
</dbReference>
<keyword evidence="26" id="KW-1185">Reference proteome</keyword>
<evidence type="ECO:0000259" key="24">
    <source>
        <dbReference type="PROSITE" id="PS51007"/>
    </source>
</evidence>
<keyword evidence="3 17" id="KW-0813">Transport</keyword>
<dbReference type="Proteomes" id="UP001195903">
    <property type="component" value="Unassembled WGS sequence"/>
</dbReference>
<evidence type="ECO:0000256" key="9">
    <source>
        <dbReference type="ARBA" id="ARBA00022982"/>
    </source>
</evidence>
<evidence type="ECO:0000256" key="17">
    <source>
        <dbReference type="RuleBase" id="RU000456"/>
    </source>
</evidence>
<feature type="compositionally biased region" description="Low complexity" evidence="19">
    <location>
        <begin position="385"/>
        <end position="428"/>
    </location>
</feature>
<evidence type="ECO:0000256" key="15">
    <source>
        <dbReference type="ARBA" id="ARBA00047816"/>
    </source>
</evidence>
<dbReference type="PROSITE" id="PS50857">
    <property type="entry name" value="COX2_CUA"/>
    <property type="match status" value="1"/>
</dbReference>
<accession>A0ABS5V5U9</accession>
<name>A0ABS5V5U9_9GAMM</name>
<protein>
    <recommendedName>
        <fullName evidence="18">Cytochrome c oxidase subunit 2</fullName>
        <ecNumber evidence="18">7.1.1.9</ecNumber>
    </recommendedName>
</protein>
<dbReference type="Gene3D" id="1.10.287.90">
    <property type="match status" value="1"/>
</dbReference>
<dbReference type="SUPFAM" id="SSF49503">
    <property type="entry name" value="Cupredoxins"/>
    <property type="match status" value="1"/>
</dbReference>
<comment type="cofactor">
    <cofactor evidence="18">
        <name>Cu cation</name>
        <dbReference type="ChEBI" id="CHEBI:23378"/>
    </cofactor>
    <text evidence="18">Binds a copper A center.</text>
</comment>
<keyword evidence="12 18" id="KW-0186">Copper</keyword>
<feature type="transmembrane region" description="Helical" evidence="20">
    <location>
        <begin position="43"/>
        <end position="64"/>
    </location>
</feature>
<dbReference type="PROSITE" id="PS51007">
    <property type="entry name" value="CYTC"/>
    <property type="match status" value="2"/>
</dbReference>
<dbReference type="Pfam" id="PF13442">
    <property type="entry name" value="Cytochrome_CBB3"/>
    <property type="match status" value="2"/>
</dbReference>
<feature type="chain" id="PRO_5045486873" description="Cytochrome c oxidase subunit 2" evidence="21">
    <location>
        <begin position="20"/>
        <end position="534"/>
    </location>
</feature>
<evidence type="ECO:0000313" key="25">
    <source>
        <dbReference type="EMBL" id="MBT1445202.1"/>
    </source>
</evidence>
<gene>
    <name evidence="25" type="primary">coxB</name>
    <name evidence="25" type="ORF">KJI95_11785</name>
</gene>
<feature type="transmembrane region" description="Helical" evidence="20">
    <location>
        <begin position="85"/>
        <end position="107"/>
    </location>
</feature>
<feature type="compositionally biased region" description="Polar residues" evidence="19">
    <location>
        <begin position="371"/>
        <end position="383"/>
    </location>
</feature>
<dbReference type="Pfam" id="PF02790">
    <property type="entry name" value="COX2_TM"/>
    <property type="match status" value="1"/>
</dbReference>
<dbReference type="InterPro" id="IPR045187">
    <property type="entry name" value="CcO_II"/>
</dbReference>
<keyword evidence="8" id="KW-1278">Translocase</keyword>
<feature type="region of interest" description="Disordered" evidence="19">
    <location>
        <begin position="361"/>
        <end position="429"/>
    </location>
</feature>
<dbReference type="EC" id="7.1.1.9" evidence="18"/>
<keyword evidence="10 20" id="KW-1133">Transmembrane helix</keyword>
<dbReference type="SUPFAM" id="SSF81464">
    <property type="entry name" value="Cytochrome c oxidase subunit II-like, transmembrane region"/>
    <property type="match status" value="1"/>
</dbReference>
<evidence type="ECO:0000256" key="5">
    <source>
        <dbReference type="ARBA" id="ARBA00022660"/>
    </source>
</evidence>
<keyword evidence="11 16" id="KW-0408">Iron</keyword>
<dbReference type="Pfam" id="PF00116">
    <property type="entry name" value="COX2"/>
    <property type="match status" value="1"/>
</dbReference>
<comment type="similarity">
    <text evidence="2 17">Belongs to the cytochrome c oxidase subunit 2 family.</text>
</comment>
<feature type="signal peptide" evidence="21">
    <location>
        <begin position="1"/>
        <end position="19"/>
    </location>
</feature>